<organism evidence="1 2">
    <name type="scientific">Streptomyces curacoi</name>
    <dbReference type="NCBI Taxonomy" id="146536"/>
    <lineage>
        <taxon>Bacteria</taxon>
        <taxon>Bacillati</taxon>
        <taxon>Actinomycetota</taxon>
        <taxon>Actinomycetes</taxon>
        <taxon>Kitasatosporales</taxon>
        <taxon>Streptomycetaceae</taxon>
        <taxon>Streptomyces</taxon>
    </lineage>
</organism>
<dbReference type="OrthoDB" id="3405537at2"/>
<keyword evidence="2" id="KW-1185">Reference proteome</keyword>
<name>A0A124H396_9ACTN</name>
<dbReference type="AlphaFoldDB" id="A0A124H396"/>
<protein>
    <submittedName>
        <fullName evidence="1">Uncharacterized protein</fullName>
    </submittedName>
</protein>
<evidence type="ECO:0000313" key="2">
    <source>
        <dbReference type="Proteomes" id="UP000054024"/>
    </source>
</evidence>
<dbReference type="STRING" id="146536.AQI70_13890"/>
<accession>A0A124H396</accession>
<sequence>MTKARDRRRAEQRQAALDRVITVLTASLPHLDRAEAVQAVSEAHAARGIPLRDLDQHLTDHPTALISGEAHCPPVVVRLAKILHTAGHTAVVRPACTDCGRSNLDLPRLGPNGRLCINCSARSSKGTCDRCGRTDTRLAARRAEGLICYSCYRVDADVVEECAVCGQLRMPVTRRPDNSPLCVSCWVGPQHTCVSCGTVGPAKSNGPDGALCASCHHRQQKPVRECGRCGQVRRIARRATGSRPDICEDCYSGPVKTCSICGKACPCHRGTDGAWACRSCRPRLTQECCRCGRTRRVHTRWPIGPVCSTCYTVVLDAPATCTGCGRHQPLIGIAEDGTRICGACSGTAFDYTCRTCGLGGRTYADAQCARCVLTARLQQLLAGPAGHIPAPLQPLRETLALAERPRGILHWLTHSPNAALFASLAASGEPITHQRLDQLPPSRHLHYVRHTLVHLGALPWRDEELDRIPAWLDTVLADRPAGHVQLVRPYAHWHLLRRARRRATQRRRPAEPGSFLRTRVLVALEFLAWLDEHGLDLGGLRQDHLDRWLDAGNTRTYAIRYFLSWTTGRGLTCKLTVPSIPRQQPSRLMDEDGRWQLLKRCLTDSAMALDIRAAGALILLFGLHASHVRHLTATQLTRRNGNSYLTVDRHPILLPPRLARLLHQLAEAPHTRAALTRTNRGEPWLFPGLVPGRPTSQTGLSSKLLSQGIDTRPARNAALVALAGDLPAPVLASILGLHPNTAVRWAGFAKTSWADYLAARAASLRQERNTTPQK</sequence>
<dbReference type="Proteomes" id="UP000054024">
    <property type="component" value="Unassembled WGS sequence"/>
</dbReference>
<evidence type="ECO:0000313" key="1">
    <source>
        <dbReference type="EMBL" id="KUM77027.1"/>
    </source>
</evidence>
<dbReference type="EMBL" id="LMWJ01000008">
    <property type="protein sequence ID" value="KUM77027.1"/>
    <property type="molecule type" value="Genomic_DNA"/>
</dbReference>
<dbReference type="RefSeq" id="WP_062148525.1">
    <property type="nucleotide sequence ID" value="NZ_KQ947987.1"/>
</dbReference>
<comment type="caution">
    <text evidence="1">The sequence shown here is derived from an EMBL/GenBank/DDBJ whole genome shotgun (WGS) entry which is preliminary data.</text>
</comment>
<reference evidence="1 2" key="1">
    <citation type="submission" date="2015-10" db="EMBL/GenBank/DDBJ databases">
        <title>Draft genome sequence of Streptomyces curacoi DSM 40107, type strain for the species Streptomyces curacoi.</title>
        <authorList>
            <person name="Ruckert C."/>
            <person name="Winkler A."/>
            <person name="Kalinowski J."/>
            <person name="Kampfer P."/>
            <person name="Glaeser S."/>
        </authorList>
    </citation>
    <scope>NUCLEOTIDE SEQUENCE [LARGE SCALE GENOMIC DNA]</scope>
    <source>
        <strain evidence="1 2">DSM 40107</strain>
    </source>
</reference>
<proteinExistence type="predicted"/>
<gene>
    <name evidence="1" type="ORF">AQI70_13890</name>
</gene>